<dbReference type="SUPFAM" id="SSF54001">
    <property type="entry name" value="Cysteine proteinases"/>
    <property type="match status" value="1"/>
</dbReference>
<evidence type="ECO:0000256" key="6">
    <source>
        <dbReference type="ARBA" id="ARBA00022771"/>
    </source>
</evidence>
<dbReference type="GO" id="GO:0005634">
    <property type="term" value="C:nucleus"/>
    <property type="evidence" value="ECO:0007669"/>
    <property type="project" value="TreeGrafter"/>
</dbReference>
<dbReference type="InterPro" id="IPR018200">
    <property type="entry name" value="USP_CS"/>
</dbReference>
<dbReference type="SUPFAM" id="SSF54236">
    <property type="entry name" value="Ubiquitin-like"/>
    <property type="match status" value="1"/>
</dbReference>
<dbReference type="PROSITE" id="PS50235">
    <property type="entry name" value="USP_3"/>
    <property type="match status" value="1"/>
</dbReference>
<accession>A0A8K1C306</accession>
<keyword evidence="6 11" id="KW-0863">Zinc-finger</keyword>
<evidence type="ECO:0000256" key="8">
    <source>
        <dbReference type="ARBA" id="ARBA00022801"/>
    </source>
</evidence>
<evidence type="ECO:0000256" key="4">
    <source>
        <dbReference type="ARBA" id="ARBA00022670"/>
    </source>
</evidence>
<dbReference type="OrthoDB" id="289038at2759"/>
<dbReference type="Pfam" id="PF02148">
    <property type="entry name" value="zf-UBP"/>
    <property type="match status" value="1"/>
</dbReference>
<dbReference type="Pfam" id="PF00443">
    <property type="entry name" value="UCH"/>
    <property type="match status" value="1"/>
</dbReference>
<dbReference type="GO" id="GO:0016579">
    <property type="term" value="P:protein deubiquitination"/>
    <property type="evidence" value="ECO:0007669"/>
    <property type="project" value="InterPro"/>
</dbReference>
<dbReference type="PANTHER" id="PTHR24006:SF888">
    <property type="entry name" value="UBIQUITIN CARBOXYL-TERMINAL HYDROLASE 30"/>
    <property type="match status" value="1"/>
</dbReference>
<evidence type="ECO:0000256" key="5">
    <source>
        <dbReference type="ARBA" id="ARBA00022723"/>
    </source>
</evidence>
<dbReference type="EMBL" id="SPLM01000147">
    <property type="protein sequence ID" value="TMW55474.1"/>
    <property type="molecule type" value="Genomic_DNA"/>
</dbReference>
<dbReference type="InterPro" id="IPR038765">
    <property type="entry name" value="Papain-like_cys_pep_sf"/>
</dbReference>
<dbReference type="EC" id="3.4.19.12" evidence="3"/>
<comment type="similarity">
    <text evidence="2">Belongs to the peptidase C19 family.</text>
</comment>
<dbReference type="InterPro" id="IPR001607">
    <property type="entry name" value="Znf_UBP"/>
</dbReference>
<feature type="region of interest" description="Disordered" evidence="12">
    <location>
        <begin position="42"/>
        <end position="62"/>
    </location>
</feature>
<evidence type="ECO:0000313" key="15">
    <source>
        <dbReference type="EMBL" id="TMW55474.1"/>
    </source>
</evidence>
<evidence type="ECO:0000256" key="3">
    <source>
        <dbReference type="ARBA" id="ARBA00012759"/>
    </source>
</evidence>
<dbReference type="InterPro" id="IPR013083">
    <property type="entry name" value="Znf_RING/FYVE/PHD"/>
</dbReference>
<keyword evidence="10" id="KW-0862">Zinc</keyword>
<keyword evidence="9" id="KW-0788">Thiol protease</keyword>
<comment type="catalytic activity">
    <reaction evidence="1">
        <text>Thiol-dependent hydrolysis of ester, thioester, amide, peptide and isopeptide bonds formed by the C-terminal Gly of ubiquitin (a 76-residue protein attached to proteins as an intracellular targeting signal).</text>
        <dbReference type="EC" id="3.4.19.12"/>
    </reaction>
</comment>
<evidence type="ECO:0000256" key="1">
    <source>
        <dbReference type="ARBA" id="ARBA00000707"/>
    </source>
</evidence>
<dbReference type="Gene3D" id="3.30.40.10">
    <property type="entry name" value="Zinc/RING finger domain, C3HC4 (zinc finger)"/>
    <property type="match status" value="1"/>
</dbReference>
<name>A0A8K1C306_PYTOL</name>
<dbReference type="SUPFAM" id="SSF57850">
    <property type="entry name" value="RING/U-box"/>
    <property type="match status" value="1"/>
</dbReference>
<keyword evidence="16" id="KW-1185">Reference proteome</keyword>
<dbReference type="InterPro" id="IPR050164">
    <property type="entry name" value="Peptidase_C19"/>
</dbReference>
<keyword evidence="5" id="KW-0479">Metal-binding</keyword>
<dbReference type="GO" id="GO:0006508">
    <property type="term" value="P:proteolysis"/>
    <property type="evidence" value="ECO:0007669"/>
    <property type="project" value="UniProtKB-KW"/>
</dbReference>
<feature type="domain" description="UBP-type" evidence="14">
    <location>
        <begin position="38"/>
        <end position="154"/>
    </location>
</feature>
<feature type="compositionally biased region" description="Low complexity" evidence="12">
    <location>
        <begin position="197"/>
        <end position="229"/>
    </location>
</feature>
<feature type="region of interest" description="Disordered" evidence="12">
    <location>
        <begin position="188"/>
        <end position="229"/>
    </location>
</feature>
<dbReference type="PROSITE" id="PS50271">
    <property type="entry name" value="ZF_UBP"/>
    <property type="match status" value="1"/>
</dbReference>
<evidence type="ECO:0000256" key="9">
    <source>
        <dbReference type="ARBA" id="ARBA00022807"/>
    </source>
</evidence>
<keyword evidence="7" id="KW-0833">Ubl conjugation pathway</keyword>
<reference evidence="15" key="1">
    <citation type="submission" date="2019-03" db="EMBL/GenBank/DDBJ databases">
        <title>Long read genome sequence of the mycoparasitic Pythium oligandrum ATCC 38472 isolated from sugarbeet rhizosphere.</title>
        <authorList>
            <person name="Gaulin E."/>
        </authorList>
    </citation>
    <scope>NUCLEOTIDE SEQUENCE</scope>
    <source>
        <strain evidence="15">ATCC 38472_TT</strain>
    </source>
</reference>
<feature type="compositionally biased region" description="Acidic residues" evidence="12">
    <location>
        <begin position="716"/>
        <end position="727"/>
    </location>
</feature>
<sequence>MAPKACRHVSQALRIPDFRRALRHRDGLGCEMCAVPTARANHRSKSVPSVGNSRRPRQVPVSPVKALNDAEIAVKTLKGWSPNPSWDDLYVCITCGAVACMHHFLQHFQVQGKHFVGFHVASKTFWCCPCRMEVSDNKGKIGDALHECQIAFEEISEKQQRRVRSRLTTNPVVVSDSEDYLSSQRSYVTDDGMSSRGLASGSVTSDSSSSNDYTSSLGSSGNTSSFESSPIIFGSMRGRKLTIEQDLAVVDRRTIEIPDSILKEELPSPLPIQKKKTSANALNALTTQLLPRRTPPPPVQEAMTHPTVFGFSNLGNTCYFNSATQALLTVIHYFPHVLHEDDIVERLGVNPIAATIVLLHQTLIKKAKLFPWTESGTADSKSDPKRRGSKNPGSSLAKRPVLTVAPLLKEIRRKFSQFRNSYQQDAHELFTSMLWAIDEEIDPPKPSPSSSEKTSSNENGTIKSSGGKDDLVNVFVKTDSGETISLRVPVGSTVDDVQAILAKKLNLNDEDMYLQPNGSRRSSSFTQRSSSARPLPVIFSKLNFVRSLFGGALITELVCAHCRHRSQISEDAFQVSLPIPSTKSGELSMHDCFADFTTKTELRVEAENGYDCEKCSKPSSKDDKPVSPILRDAIMRVRISKLPRVMVVHLKRLGRLRKVTQHIQFDAVLDVAPYVKSEVRKSGSTLYELIAVIVHKGNKRAGHYVAYVSRKGEPAEEETDTIYEEDPTTQSALTSTEEPSRSWFYISDSLVQSVPFDQVLKCEAYMLFYQQVPSQSTTKKMPSAL</sequence>
<dbReference type="InterPro" id="IPR001394">
    <property type="entry name" value="Peptidase_C19_UCH"/>
</dbReference>
<dbReference type="PROSITE" id="PS00973">
    <property type="entry name" value="USP_2"/>
    <property type="match status" value="1"/>
</dbReference>
<evidence type="ECO:0000256" key="2">
    <source>
        <dbReference type="ARBA" id="ARBA00009085"/>
    </source>
</evidence>
<keyword evidence="4" id="KW-0645">Protease</keyword>
<dbReference type="AlphaFoldDB" id="A0A8K1C306"/>
<evidence type="ECO:0000313" key="16">
    <source>
        <dbReference type="Proteomes" id="UP000794436"/>
    </source>
</evidence>
<feature type="region of interest" description="Disordered" evidence="12">
    <location>
        <begin position="374"/>
        <end position="397"/>
    </location>
</feature>
<feature type="region of interest" description="Disordered" evidence="12">
    <location>
        <begin position="440"/>
        <end position="466"/>
    </location>
</feature>
<evidence type="ECO:0000256" key="12">
    <source>
        <dbReference type="SAM" id="MobiDB-lite"/>
    </source>
</evidence>
<comment type="caution">
    <text evidence="15">The sequence shown here is derived from an EMBL/GenBank/DDBJ whole genome shotgun (WGS) entry which is preliminary data.</text>
</comment>
<dbReference type="GO" id="GO:0004843">
    <property type="term" value="F:cysteine-type deubiquitinase activity"/>
    <property type="evidence" value="ECO:0007669"/>
    <property type="project" value="UniProtKB-EC"/>
</dbReference>
<evidence type="ECO:0000256" key="10">
    <source>
        <dbReference type="ARBA" id="ARBA00022833"/>
    </source>
</evidence>
<evidence type="ECO:0000259" key="14">
    <source>
        <dbReference type="PROSITE" id="PS50271"/>
    </source>
</evidence>
<dbReference type="InterPro" id="IPR029071">
    <property type="entry name" value="Ubiquitin-like_domsf"/>
</dbReference>
<evidence type="ECO:0000256" key="7">
    <source>
        <dbReference type="ARBA" id="ARBA00022786"/>
    </source>
</evidence>
<organism evidence="15 16">
    <name type="scientific">Pythium oligandrum</name>
    <name type="common">Mycoparasitic fungus</name>
    <dbReference type="NCBI Taxonomy" id="41045"/>
    <lineage>
        <taxon>Eukaryota</taxon>
        <taxon>Sar</taxon>
        <taxon>Stramenopiles</taxon>
        <taxon>Oomycota</taxon>
        <taxon>Peronosporomycetes</taxon>
        <taxon>Pythiales</taxon>
        <taxon>Pythiaceae</taxon>
        <taxon>Pythium</taxon>
    </lineage>
</organism>
<gene>
    <name evidence="15" type="ORF">Poli38472_010356</name>
</gene>
<feature type="domain" description="USP" evidence="13">
    <location>
        <begin position="309"/>
        <end position="772"/>
    </location>
</feature>
<feature type="compositionally biased region" description="Low complexity" evidence="12">
    <location>
        <begin position="448"/>
        <end position="459"/>
    </location>
</feature>
<keyword evidence="8" id="KW-0378">Hydrolase</keyword>
<dbReference type="Proteomes" id="UP000794436">
    <property type="component" value="Unassembled WGS sequence"/>
</dbReference>
<evidence type="ECO:0000256" key="11">
    <source>
        <dbReference type="PROSITE-ProRule" id="PRU00502"/>
    </source>
</evidence>
<evidence type="ECO:0000259" key="13">
    <source>
        <dbReference type="PROSITE" id="PS50235"/>
    </source>
</evidence>
<dbReference type="GO" id="GO:0008270">
    <property type="term" value="F:zinc ion binding"/>
    <property type="evidence" value="ECO:0007669"/>
    <property type="project" value="UniProtKB-KW"/>
</dbReference>
<feature type="region of interest" description="Disordered" evidence="12">
    <location>
        <begin position="716"/>
        <end position="735"/>
    </location>
</feature>
<protein>
    <recommendedName>
        <fullName evidence="3">ubiquitinyl hydrolase 1</fullName>
        <ecNumber evidence="3">3.4.19.12</ecNumber>
    </recommendedName>
</protein>
<dbReference type="Gene3D" id="3.90.70.10">
    <property type="entry name" value="Cysteine proteinases"/>
    <property type="match status" value="1"/>
</dbReference>
<dbReference type="PANTHER" id="PTHR24006">
    <property type="entry name" value="UBIQUITIN CARBOXYL-TERMINAL HYDROLASE"/>
    <property type="match status" value="1"/>
</dbReference>
<dbReference type="GO" id="GO:0005829">
    <property type="term" value="C:cytosol"/>
    <property type="evidence" value="ECO:0007669"/>
    <property type="project" value="TreeGrafter"/>
</dbReference>
<dbReference type="InterPro" id="IPR028889">
    <property type="entry name" value="USP"/>
</dbReference>
<proteinExistence type="inferred from homology"/>